<organism evidence="1 2">
    <name type="scientific">Heliophilum fasciatum</name>
    <dbReference type="NCBI Taxonomy" id="35700"/>
    <lineage>
        <taxon>Bacteria</taxon>
        <taxon>Bacillati</taxon>
        <taxon>Bacillota</taxon>
        <taxon>Clostridia</taxon>
        <taxon>Eubacteriales</taxon>
        <taxon>Heliobacteriaceae</taxon>
        <taxon>Heliophilum</taxon>
    </lineage>
</organism>
<sequence>MHSVDYIEENGIIYKIEKDGDFTFSKSVYCGAKKITVTGGKNVIKIGEALPLNVEIMDWQDTPQPGITEPIEVVVARMGADPVNLILAPVNSKAEFDFISNAKGVISITLSTIMPGCDPAYLMVEVEE</sequence>
<proteinExistence type="predicted"/>
<protein>
    <submittedName>
        <fullName evidence="1">Uncharacterized protein</fullName>
    </submittedName>
</protein>
<accession>A0A4R2RI70</accession>
<reference evidence="1 2" key="1">
    <citation type="submission" date="2019-03" db="EMBL/GenBank/DDBJ databases">
        <title>Genomic Encyclopedia of Type Strains, Phase IV (KMG-IV): sequencing the most valuable type-strain genomes for metagenomic binning, comparative biology and taxonomic classification.</title>
        <authorList>
            <person name="Goeker M."/>
        </authorList>
    </citation>
    <scope>NUCLEOTIDE SEQUENCE [LARGE SCALE GENOMIC DNA]</scope>
    <source>
        <strain evidence="1 2">DSM 11170</strain>
    </source>
</reference>
<comment type="caution">
    <text evidence="1">The sequence shown here is derived from an EMBL/GenBank/DDBJ whole genome shotgun (WGS) entry which is preliminary data.</text>
</comment>
<evidence type="ECO:0000313" key="2">
    <source>
        <dbReference type="Proteomes" id="UP000294813"/>
    </source>
</evidence>
<dbReference type="Proteomes" id="UP000294813">
    <property type="component" value="Unassembled WGS sequence"/>
</dbReference>
<gene>
    <name evidence="1" type="ORF">EDD73_12112</name>
</gene>
<dbReference type="EMBL" id="SLXT01000021">
    <property type="protein sequence ID" value="TCP62514.1"/>
    <property type="molecule type" value="Genomic_DNA"/>
</dbReference>
<keyword evidence="2" id="KW-1185">Reference proteome</keyword>
<dbReference type="AlphaFoldDB" id="A0A4R2RI70"/>
<name>A0A4R2RI70_9FIRM</name>
<evidence type="ECO:0000313" key="1">
    <source>
        <dbReference type="EMBL" id="TCP62514.1"/>
    </source>
</evidence>